<dbReference type="EMBL" id="QREH01000001">
    <property type="protein sequence ID" value="REE04887.1"/>
    <property type="molecule type" value="Genomic_DNA"/>
</dbReference>
<evidence type="ECO:0000256" key="1">
    <source>
        <dbReference type="ARBA" id="ARBA00005254"/>
    </source>
</evidence>
<dbReference type="SUPFAM" id="SSF54637">
    <property type="entry name" value="Thioesterase/thiol ester dehydrase-isomerase"/>
    <property type="match status" value="1"/>
</dbReference>
<protein>
    <submittedName>
        <fullName evidence="3">Acyl dehydratase</fullName>
    </submittedName>
</protein>
<dbReference type="PANTHER" id="PTHR42993">
    <property type="entry name" value="MAOC-LIKE DEHYDRATASE DOMAIN-CONTAINING PROTEIN"/>
    <property type="match status" value="1"/>
</dbReference>
<evidence type="ECO:0000313" key="4">
    <source>
        <dbReference type="Proteomes" id="UP000256727"/>
    </source>
</evidence>
<dbReference type="AlphaFoldDB" id="A0A3D9LHF4"/>
<proteinExistence type="inferred from homology"/>
<gene>
    <name evidence="3" type="ORF">C8E99_2743</name>
</gene>
<dbReference type="InterPro" id="IPR039375">
    <property type="entry name" value="NodN-like"/>
</dbReference>
<evidence type="ECO:0000313" key="3">
    <source>
        <dbReference type="EMBL" id="REE04887.1"/>
    </source>
</evidence>
<dbReference type="Proteomes" id="UP000256727">
    <property type="component" value="Unassembled WGS sequence"/>
</dbReference>
<dbReference type="OrthoDB" id="9801735at2"/>
<dbReference type="Pfam" id="PF01575">
    <property type="entry name" value="MaoC_dehydratas"/>
    <property type="match status" value="1"/>
</dbReference>
<comment type="caution">
    <text evidence="3">The sequence shown here is derived from an EMBL/GenBank/DDBJ whole genome shotgun (WGS) entry which is preliminary data.</text>
</comment>
<comment type="similarity">
    <text evidence="1">Belongs to the enoyl-CoA hydratase/isomerase family.</text>
</comment>
<dbReference type="CDD" id="cd03450">
    <property type="entry name" value="NodN"/>
    <property type="match status" value="1"/>
</dbReference>
<feature type="domain" description="MaoC-like" evidence="2">
    <location>
        <begin position="18"/>
        <end position="127"/>
    </location>
</feature>
<accession>A0A3D9LHF4</accession>
<reference evidence="3 4" key="1">
    <citation type="submission" date="2018-07" db="EMBL/GenBank/DDBJ databases">
        <title>Sequencing the genomes of 1000 actinobacteria strains.</title>
        <authorList>
            <person name="Klenk H.-P."/>
        </authorList>
    </citation>
    <scope>NUCLEOTIDE SEQUENCE [LARGE SCALE GENOMIC DNA]</scope>
    <source>
        <strain evidence="3 4">DSM 14442</strain>
    </source>
</reference>
<name>A0A3D9LHF4_9MICC</name>
<dbReference type="PANTHER" id="PTHR42993:SF1">
    <property type="entry name" value="MAOC-LIKE DEHYDRATASE DOMAIN-CONTAINING PROTEIN"/>
    <property type="match status" value="1"/>
</dbReference>
<dbReference type="Gene3D" id="3.10.129.10">
    <property type="entry name" value="Hotdog Thioesterase"/>
    <property type="match status" value="1"/>
</dbReference>
<sequence length="157" mass="17311">MSETTTAKTVVPFGEVKNLAGTDLGVTEWREVTQQMIDTFADATDDHQWIHTDPERAKDGPFGAPIAHGFLTLSLIIPFWSELFDVTGVKTKVNYGLDKVRFTSPVTVGSRIRMQITVKEVSEVKGNGLHLVADGTIEIEGQERPAVVATFLSRFYA</sequence>
<dbReference type="RefSeq" id="WP_115932751.1">
    <property type="nucleotide sequence ID" value="NZ_QREH01000001.1"/>
</dbReference>
<dbReference type="InterPro" id="IPR002539">
    <property type="entry name" value="MaoC-like_dom"/>
</dbReference>
<organism evidence="3 4">
    <name type="scientific">Citricoccus muralis</name>
    <dbReference type="NCBI Taxonomy" id="169134"/>
    <lineage>
        <taxon>Bacteria</taxon>
        <taxon>Bacillati</taxon>
        <taxon>Actinomycetota</taxon>
        <taxon>Actinomycetes</taxon>
        <taxon>Micrococcales</taxon>
        <taxon>Micrococcaceae</taxon>
        <taxon>Citricoccus</taxon>
    </lineage>
</organism>
<keyword evidence="4" id="KW-1185">Reference proteome</keyword>
<evidence type="ECO:0000259" key="2">
    <source>
        <dbReference type="Pfam" id="PF01575"/>
    </source>
</evidence>
<dbReference type="InterPro" id="IPR029069">
    <property type="entry name" value="HotDog_dom_sf"/>
</dbReference>